<protein>
    <submittedName>
        <fullName evidence="2">GNAT family N-acetyltransferase</fullName>
    </submittedName>
</protein>
<dbReference type="Proteomes" id="UP000763641">
    <property type="component" value="Unassembled WGS sequence"/>
</dbReference>
<comment type="caution">
    <text evidence="2">The sequence shown here is derived from an EMBL/GenBank/DDBJ whole genome shotgun (WGS) entry which is preliminary data.</text>
</comment>
<dbReference type="Gene3D" id="3.40.630.30">
    <property type="match status" value="1"/>
</dbReference>
<evidence type="ECO:0000313" key="3">
    <source>
        <dbReference type="Proteomes" id="UP000763641"/>
    </source>
</evidence>
<dbReference type="RefSeq" id="WP_204193374.1">
    <property type="nucleotide sequence ID" value="NZ_JAFEMC010000001.1"/>
</dbReference>
<proteinExistence type="predicted"/>
<feature type="domain" description="N-acetyltransferase" evidence="1">
    <location>
        <begin position="15"/>
        <end position="180"/>
    </location>
</feature>
<keyword evidence="3" id="KW-1185">Reference proteome</keyword>
<reference evidence="2 3" key="1">
    <citation type="submission" date="2020-12" db="EMBL/GenBank/DDBJ databases">
        <title>Sphingomonas sp.</title>
        <authorList>
            <person name="Kim M.K."/>
        </authorList>
    </citation>
    <scope>NUCLEOTIDE SEQUENCE [LARGE SCALE GENOMIC DNA]</scope>
    <source>
        <strain evidence="2 3">BT552</strain>
    </source>
</reference>
<sequence>MSLWRQVPTLAGRHVTLRPLVREDEGALVAAACEGGLWDIFYANVSMMKTPDRWFAAALTEQDYGRALVFAVEDAGGTVVGSTRLMRLAEKHRRLEIGGTFYAKSSQRTGINTEAKLMLLTHAFEAMDCQCVQIRTDQLNTRSQVAIERLGAHRDGVLRGHQVMADGRLRDTVVYSILDREWPGVKANLRYLLARHDARPDGAIP</sequence>
<dbReference type="PANTHER" id="PTHR43610:SF1">
    <property type="entry name" value="N-ACETYLTRANSFERASE DOMAIN-CONTAINING PROTEIN"/>
    <property type="match status" value="1"/>
</dbReference>
<gene>
    <name evidence="2" type="ORF">ILT43_01135</name>
</gene>
<name>A0ABS2D222_9SPHN</name>
<dbReference type="InterPro" id="IPR000182">
    <property type="entry name" value="GNAT_dom"/>
</dbReference>
<dbReference type="EMBL" id="JAFEMC010000001">
    <property type="protein sequence ID" value="MBM6574960.1"/>
    <property type="molecule type" value="Genomic_DNA"/>
</dbReference>
<evidence type="ECO:0000313" key="2">
    <source>
        <dbReference type="EMBL" id="MBM6574960.1"/>
    </source>
</evidence>
<dbReference type="PROSITE" id="PS51186">
    <property type="entry name" value="GNAT"/>
    <property type="match status" value="1"/>
</dbReference>
<dbReference type="PANTHER" id="PTHR43610">
    <property type="entry name" value="BLL6696 PROTEIN"/>
    <property type="match status" value="1"/>
</dbReference>
<organism evidence="2 3">
    <name type="scientific">Sphingomonas longa</name>
    <dbReference type="NCBI Taxonomy" id="2778730"/>
    <lineage>
        <taxon>Bacteria</taxon>
        <taxon>Pseudomonadati</taxon>
        <taxon>Pseudomonadota</taxon>
        <taxon>Alphaproteobacteria</taxon>
        <taxon>Sphingomonadales</taxon>
        <taxon>Sphingomonadaceae</taxon>
        <taxon>Sphingomonas</taxon>
    </lineage>
</organism>
<accession>A0ABS2D222</accession>
<dbReference type="Pfam" id="PF13302">
    <property type="entry name" value="Acetyltransf_3"/>
    <property type="match status" value="1"/>
</dbReference>
<evidence type="ECO:0000259" key="1">
    <source>
        <dbReference type="PROSITE" id="PS51186"/>
    </source>
</evidence>
<dbReference type="InterPro" id="IPR016181">
    <property type="entry name" value="Acyl_CoA_acyltransferase"/>
</dbReference>
<dbReference type="SUPFAM" id="SSF55729">
    <property type="entry name" value="Acyl-CoA N-acyltransferases (Nat)"/>
    <property type="match status" value="1"/>
</dbReference>